<keyword evidence="4" id="KW-1185">Reference proteome</keyword>
<keyword evidence="2" id="KW-0812">Transmembrane</keyword>
<dbReference type="OrthoDB" id="4857259at2"/>
<reference evidence="3 4" key="1">
    <citation type="submission" date="2013-08" db="EMBL/GenBank/DDBJ databases">
        <title>Intrasporangium oryzae NRRL B-24470.</title>
        <authorList>
            <person name="Liu H."/>
            <person name="Wang G."/>
        </authorList>
    </citation>
    <scope>NUCLEOTIDE SEQUENCE [LARGE SCALE GENOMIC DNA]</scope>
    <source>
        <strain evidence="3 4">NRRL B-24470</strain>
    </source>
</reference>
<proteinExistence type="predicted"/>
<evidence type="ECO:0000256" key="1">
    <source>
        <dbReference type="SAM" id="MobiDB-lite"/>
    </source>
</evidence>
<protein>
    <submittedName>
        <fullName evidence="3">Uncharacterized protein</fullName>
    </submittedName>
</protein>
<accession>W9G4Z4</accession>
<feature type="transmembrane region" description="Helical" evidence="2">
    <location>
        <begin position="42"/>
        <end position="64"/>
    </location>
</feature>
<keyword evidence="2" id="KW-1133">Transmembrane helix</keyword>
<feature type="region of interest" description="Disordered" evidence="1">
    <location>
        <begin position="72"/>
        <end position="97"/>
    </location>
</feature>
<dbReference type="STRING" id="1386089.N865_16125"/>
<dbReference type="eggNOG" id="ENOG502ZXFX">
    <property type="taxonomic scope" value="Bacteria"/>
</dbReference>
<name>W9G4Z4_9MICO</name>
<sequence>MNAMDRSLREMLEERGEGVSVVVGDLAERAIERDRANRRREVGAGLLAAGLVLAVAVPVGWASLRPTASRPLPAGTSHTTVVSTPPPTGGAISGSPTPTTVPTITASGDPAPVLLVPTAGDLTATTDAAYAVNGVIHDGSQTVSLPRAVARPDQLHRVGAGWLVGSSASPARVLLDSSGREKAQLTQVMKVVVSPDRLHFVIATYAGDLAYYDSSGKRLARLPASTCRCTTGGGGGGYTLAGLVGTTVYAAKGDTGTSVAWDVTTGETKDLAGTLETVNEAQRIGLVHLAQTGPDALCHELRRLDDESPVWRLCGPLLFDRFSPDGTLLLATGIIDGLPHSALAPDGSPLYGGLVLVRTSDGQVAVEGRGIGDVFFDDDSRSITVEHGVGVGKQALSRCDLQGSCQPLAPAKPVGNEGIPELDAPYRLESN</sequence>
<organism evidence="3 4">
    <name type="scientific">Intrasporangium oryzae NRRL B-24470</name>
    <dbReference type="NCBI Taxonomy" id="1386089"/>
    <lineage>
        <taxon>Bacteria</taxon>
        <taxon>Bacillati</taxon>
        <taxon>Actinomycetota</taxon>
        <taxon>Actinomycetes</taxon>
        <taxon>Micrococcales</taxon>
        <taxon>Intrasporangiaceae</taxon>
        <taxon>Intrasporangium</taxon>
    </lineage>
</organism>
<dbReference type="Proteomes" id="UP000019489">
    <property type="component" value="Unassembled WGS sequence"/>
</dbReference>
<dbReference type="AlphaFoldDB" id="W9G4Z4"/>
<feature type="region of interest" description="Disordered" evidence="1">
    <location>
        <begin position="410"/>
        <end position="431"/>
    </location>
</feature>
<gene>
    <name evidence="3" type="ORF">N865_16125</name>
</gene>
<evidence type="ECO:0000313" key="3">
    <source>
        <dbReference type="EMBL" id="EWT00382.1"/>
    </source>
</evidence>
<dbReference type="RefSeq" id="WP_034808557.1">
    <property type="nucleotide sequence ID" value="NZ_AWSA01000045.1"/>
</dbReference>
<dbReference type="SUPFAM" id="SSF101898">
    <property type="entry name" value="NHL repeat"/>
    <property type="match status" value="1"/>
</dbReference>
<evidence type="ECO:0000256" key="2">
    <source>
        <dbReference type="SAM" id="Phobius"/>
    </source>
</evidence>
<comment type="caution">
    <text evidence="3">The sequence shown here is derived from an EMBL/GenBank/DDBJ whole genome shotgun (WGS) entry which is preliminary data.</text>
</comment>
<keyword evidence="2" id="KW-0472">Membrane</keyword>
<evidence type="ECO:0000313" key="4">
    <source>
        <dbReference type="Proteomes" id="UP000019489"/>
    </source>
</evidence>
<dbReference type="EMBL" id="AWSA01000045">
    <property type="protein sequence ID" value="EWT00382.1"/>
    <property type="molecule type" value="Genomic_DNA"/>
</dbReference>